<dbReference type="InterPro" id="IPR029052">
    <property type="entry name" value="Metallo-depent_PP-like"/>
</dbReference>
<keyword evidence="6 8" id="KW-0547">Nucleotide-binding</keyword>
<name>A0A5E4M6P2_9HEMI</name>
<dbReference type="PANTHER" id="PTHR11575:SF24">
    <property type="entry name" value="5'-NUCLEOTIDASE"/>
    <property type="match status" value="1"/>
</dbReference>
<evidence type="ECO:0000256" key="1">
    <source>
        <dbReference type="ARBA" id="ARBA00000815"/>
    </source>
</evidence>
<evidence type="ECO:0000313" key="11">
    <source>
        <dbReference type="EMBL" id="VVC26429.1"/>
    </source>
</evidence>
<feature type="domain" description="Calcineurin-like phosphoesterase" evidence="9">
    <location>
        <begin position="48"/>
        <end position="261"/>
    </location>
</feature>
<dbReference type="GO" id="GO:0006196">
    <property type="term" value="P:AMP catabolic process"/>
    <property type="evidence" value="ECO:0007669"/>
    <property type="project" value="TreeGrafter"/>
</dbReference>
<comment type="similarity">
    <text evidence="2 8">Belongs to the 5'-nucleotidase family.</text>
</comment>
<comment type="catalytic activity">
    <reaction evidence="1">
        <text>a ribonucleoside 5'-phosphate + H2O = a ribonucleoside + phosphate</text>
        <dbReference type="Rhea" id="RHEA:12484"/>
        <dbReference type="ChEBI" id="CHEBI:15377"/>
        <dbReference type="ChEBI" id="CHEBI:18254"/>
        <dbReference type="ChEBI" id="CHEBI:43474"/>
        <dbReference type="ChEBI" id="CHEBI:58043"/>
        <dbReference type="EC" id="3.1.3.5"/>
    </reaction>
</comment>
<dbReference type="Pfam" id="PF02872">
    <property type="entry name" value="5_nucleotid_C"/>
    <property type="match status" value="1"/>
</dbReference>
<evidence type="ECO:0000256" key="8">
    <source>
        <dbReference type="RuleBase" id="RU362119"/>
    </source>
</evidence>
<organism evidence="11 12">
    <name type="scientific">Cinara cedri</name>
    <dbReference type="NCBI Taxonomy" id="506608"/>
    <lineage>
        <taxon>Eukaryota</taxon>
        <taxon>Metazoa</taxon>
        <taxon>Ecdysozoa</taxon>
        <taxon>Arthropoda</taxon>
        <taxon>Hexapoda</taxon>
        <taxon>Insecta</taxon>
        <taxon>Pterygota</taxon>
        <taxon>Neoptera</taxon>
        <taxon>Paraneoptera</taxon>
        <taxon>Hemiptera</taxon>
        <taxon>Sternorrhyncha</taxon>
        <taxon>Aphidomorpha</taxon>
        <taxon>Aphidoidea</taxon>
        <taxon>Aphididae</taxon>
        <taxon>Lachninae</taxon>
        <taxon>Cinara</taxon>
    </lineage>
</organism>
<dbReference type="InterPro" id="IPR036907">
    <property type="entry name" value="5'-Nucleotdase_C_sf"/>
</dbReference>
<evidence type="ECO:0000256" key="6">
    <source>
        <dbReference type="ARBA" id="ARBA00022741"/>
    </source>
</evidence>
<dbReference type="GO" id="GO:0046872">
    <property type="term" value="F:metal ion binding"/>
    <property type="evidence" value="ECO:0007669"/>
    <property type="project" value="UniProtKB-KW"/>
</dbReference>
<evidence type="ECO:0000256" key="7">
    <source>
        <dbReference type="ARBA" id="ARBA00022801"/>
    </source>
</evidence>
<evidence type="ECO:0000256" key="4">
    <source>
        <dbReference type="ARBA" id="ARBA00022723"/>
    </source>
</evidence>
<proteinExistence type="inferred from homology"/>
<dbReference type="CDD" id="cd07409">
    <property type="entry name" value="MPP_CD73_N"/>
    <property type="match status" value="1"/>
</dbReference>
<dbReference type="EC" id="3.1.3.5" evidence="3"/>
<dbReference type="Proteomes" id="UP000325440">
    <property type="component" value="Unassembled WGS sequence"/>
</dbReference>
<sequence>MTAPPVARGYYWCRRGLLFSFLMMAAVTRPTVARRDFQLVLLHTNDMLSRLNQINQSGGECSDVSDRSGLCYGGFARVKTAVDRERAAVATGQDAGVLYLDAGNSFRGTTLYTYDGGISEVMKKLKPDAMCLGSHDFDDGLDNIKEFIHNTDVPIVCSNIDVTNEPLLSTETNLMKSKVIEIKGRKIGIIGYLTPETRNGASKRLGLVQIKSEIEEIKKEVNNLKNNGVKIIIALGHSGFEMDKLIAKKVIGIDIVIGGHSRTFLYNGKALDIEIPYNSYPFLVLSDKSTNKNVPVVQAYCNTKYLGKLVVDFDENGEVISTSGNPILLDHKIQQDRELLEVIKQIENPAIEKIKMVIGSTSVFLQGGDEYCGTSECNFGNFITDAFINYNIRMNIKKFNLTKQWTDASVAIIQNGVIGSNISQTNRNSDITAVDVLMALPFQNDVGKITIKGMDLKNLIEHGVSQYTNVEHSDAFLQVSGLQVVLDFTIDTSYHVRKFLVRCAECTVPVYKELEMNDDYTIIVNKYLADGGNGFQFKHSTPEYKSFGITETEIIIEEMSISKYSPIVSEISGRIVIFDNRSDEQPEEELSYSPEMQDDGIASSIGDTILDIGETVLSTV</sequence>
<keyword evidence="5" id="KW-0732">Signal</keyword>
<keyword evidence="12" id="KW-1185">Reference proteome</keyword>
<feature type="domain" description="5'-Nucleotidase C-terminal" evidence="10">
    <location>
        <begin position="357"/>
        <end position="536"/>
    </location>
</feature>
<dbReference type="InterPro" id="IPR008334">
    <property type="entry name" value="5'-Nucleotdase_C"/>
</dbReference>
<dbReference type="SUPFAM" id="SSF56300">
    <property type="entry name" value="Metallo-dependent phosphatases"/>
    <property type="match status" value="1"/>
</dbReference>
<dbReference type="GO" id="GO:0005886">
    <property type="term" value="C:plasma membrane"/>
    <property type="evidence" value="ECO:0007669"/>
    <property type="project" value="TreeGrafter"/>
</dbReference>
<dbReference type="AlphaFoldDB" id="A0A5E4M6P2"/>
<evidence type="ECO:0000259" key="10">
    <source>
        <dbReference type="Pfam" id="PF02872"/>
    </source>
</evidence>
<evidence type="ECO:0000313" key="12">
    <source>
        <dbReference type="Proteomes" id="UP000325440"/>
    </source>
</evidence>
<dbReference type="InterPro" id="IPR004843">
    <property type="entry name" value="Calcineurin-like_PHP"/>
</dbReference>
<dbReference type="GO" id="GO:0008253">
    <property type="term" value="F:5'-nucleotidase activity"/>
    <property type="evidence" value="ECO:0007669"/>
    <property type="project" value="UniProtKB-EC"/>
</dbReference>
<evidence type="ECO:0000259" key="9">
    <source>
        <dbReference type="Pfam" id="PF00149"/>
    </source>
</evidence>
<dbReference type="SUPFAM" id="SSF55816">
    <property type="entry name" value="5'-nucleotidase (syn. UDP-sugar hydrolase), C-terminal domain"/>
    <property type="match status" value="1"/>
</dbReference>
<dbReference type="Gene3D" id="3.60.21.10">
    <property type="match status" value="1"/>
</dbReference>
<evidence type="ECO:0000256" key="3">
    <source>
        <dbReference type="ARBA" id="ARBA00012643"/>
    </source>
</evidence>
<keyword evidence="4" id="KW-0479">Metal-binding</keyword>
<dbReference type="Gene3D" id="3.90.780.10">
    <property type="entry name" value="5'-Nucleotidase, C-terminal domain"/>
    <property type="match status" value="1"/>
</dbReference>
<protein>
    <recommendedName>
        <fullName evidence="3">5'-nucleotidase</fullName>
        <ecNumber evidence="3">3.1.3.5</ecNumber>
    </recommendedName>
</protein>
<reference evidence="11 12" key="1">
    <citation type="submission" date="2019-08" db="EMBL/GenBank/DDBJ databases">
        <authorList>
            <person name="Alioto T."/>
            <person name="Alioto T."/>
            <person name="Gomez Garrido J."/>
        </authorList>
    </citation>
    <scope>NUCLEOTIDE SEQUENCE [LARGE SCALE GENOMIC DNA]</scope>
</reference>
<keyword evidence="7 8" id="KW-0378">Hydrolase</keyword>
<dbReference type="OrthoDB" id="7722975at2759"/>
<evidence type="ECO:0000256" key="2">
    <source>
        <dbReference type="ARBA" id="ARBA00006654"/>
    </source>
</evidence>
<dbReference type="EMBL" id="CABPRJ010000033">
    <property type="protein sequence ID" value="VVC26429.1"/>
    <property type="molecule type" value="Genomic_DNA"/>
</dbReference>
<accession>A0A5E4M6P2</accession>
<dbReference type="GO" id="GO:0000166">
    <property type="term" value="F:nucleotide binding"/>
    <property type="evidence" value="ECO:0007669"/>
    <property type="project" value="UniProtKB-KW"/>
</dbReference>
<dbReference type="Pfam" id="PF00149">
    <property type="entry name" value="Metallophos"/>
    <property type="match status" value="1"/>
</dbReference>
<gene>
    <name evidence="11" type="ORF">CINCED_3A022106</name>
</gene>
<evidence type="ECO:0000256" key="5">
    <source>
        <dbReference type="ARBA" id="ARBA00022729"/>
    </source>
</evidence>
<dbReference type="FunFam" id="3.60.21.10:FF:000020">
    <property type="entry name" value="NT5E isoform 4"/>
    <property type="match status" value="1"/>
</dbReference>
<dbReference type="PANTHER" id="PTHR11575">
    <property type="entry name" value="5'-NUCLEOTIDASE-RELATED"/>
    <property type="match status" value="1"/>
</dbReference>
<dbReference type="InterPro" id="IPR006179">
    <property type="entry name" value="5_nucleotidase/apyrase"/>
</dbReference>
<dbReference type="PRINTS" id="PR01607">
    <property type="entry name" value="APYRASEFAMLY"/>
</dbReference>